<dbReference type="AlphaFoldDB" id="A0A2J8ABW9"/>
<dbReference type="EMBL" id="PGGS01000069">
    <property type="protein sequence ID" value="PNH10028.1"/>
    <property type="molecule type" value="Genomic_DNA"/>
</dbReference>
<dbReference type="InterPro" id="IPR006680">
    <property type="entry name" value="Amidohydro-rel"/>
</dbReference>
<evidence type="ECO:0000256" key="1">
    <source>
        <dbReference type="ARBA" id="ARBA00022801"/>
    </source>
</evidence>
<dbReference type="Proteomes" id="UP000236333">
    <property type="component" value="Unassembled WGS sequence"/>
</dbReference>
<dbReference type="SUPFAM" id="SSF51338">
    <property type="entry name" value="Composite domain of metallo-dependent hydrolases"/>
    <property type="match status" value="1"/>
</dbReference>
<dbReference type="OrthoDB" id="194468at2759"/>
<organism evidence="3 4">
    <name type="scientific">Tetrabaena socialis</name>
    <dbReference type="NCBI Taxonomy" id="47790"/>
    <lineage>
        <taxon>Eukaryota</taxon>
        <taxon>Viridiplantae</taxon>
        <taxon>Chlorophyta</taxon>
        <taxon>core chlorophytes</taxon>
        <taxon>Chlorophyceae</taxon>
        <taxon>CS clade</taxon>
        <taxon>Chlamydomonadales</taxon>
        <taxon>Tetrabaenaceae</taxon>
        <taxon>Tetrabaena</taxon>
    </lineage>
</organism>
<dbReference type="Gene3D" id="2.30.40.10">
    <property type="entry name" value="Urease, subunit C, domain 1"/>
    <property type="match status" value="1"/>
</dbReference>
<dbReference type="InterPro" id="IPR011059">
    <property type="entry name" value="Metal-dep_hydrolase_composite"/>
</dbReference>
<keyword evidence="4" id="KW-1185">Reference proteome</keyword>
<sequence length="162" mass="16107">MLDEGVNVGLGVDGAASSDAQSILAEARLAVLLQRAGGDPKGLGVRESLRMATRGGAANLGRSDEIGQLAPGFAADIVGFKLKGNLAFVGTDADPVAALLLCAPAAGSVAWSIIDGHVVVREGALVAADGGGAFDLAALVAQAEEHARVLLAGVSEEAVGRR</sequence>
<accession>A0A2J8ABW9</accession>
<proteinExistence type="predicted"/>
<dbReference type="Pfam" id="PF01979">
    <property type="entry name" value="Amidohydro_1"/>
    <property type="match status" value="1"/>
</dbReference>
<gene>
    <name evidence="3" type="ORF">TSOC_003277</name>
</gene>
<dbReference type="PANTHER" id="PTHR43794">
    <property type="entry name" value="AMINOHYDROLASE SSNA-RELATED"/>
    <property type="match status" value="1"/>
</dbReference>
<comment type="caution">
    <text evidence="3">The sequence shown here is derived from an EMBL/GenBank/DDBJ whole genome shotgun (WGS) entry which is preliminary data.</text>
</comment>
<reference evidence="3 4" key="1">
    <citation type="journal article" date="2017" name="Mol. Biol. Evol.">
        <title>The 4-celled Tetrabaena socialis nuclear genome reveals the essential components for genetic control of cell number at the origin of multicellularity in the volvocine lineage.</title>
        <authorList>
            <person name="Featherston J."/>
            <person name="Arakaki Y."/>
            <person name="Hanschen E.R."/>
            <person name="Ferris P.J."/>
            <person name="Michod R.E."/>
            <person name="Olson B.J.S.C."/>
            <person name="Nozaki H."/>
            <person name="Durand P.M."/>
        </authorList>
    </citation>
    <scope>NUCLEOTIDE SEQUENCE [LARGE SCALE GENOMIC DNA]</scope>
    <source>
        <strain evidence="3 4">NIES-571</strain>
    </source>
</reference>
<dbReference type="Gene3D" id="3.20.20.140">
    <property type="entry name" value="Metal-dependent hydrolases"/>
    <property type="match status" value="1"/>
</dbReference>
<protein>
    <submittedName>
        <fullName evidence="3">8-oxoguanine deaminase</fullName>
    </submittedName>
</protein>
<name>A0A2J8ABW9_9CHLO</name>
<feature type="domain" description="Amidohydrolase-related" evidence="2">
    <location>
        <begin position="1"/>
        <end position="92"/>
    </location>
</feature>
<dbReference type="InterPro" id="IPR050287">
    <property type="entry name" value="MTA/SAH_deaminase"/>
</dbReference>
<evidence type="ECO:0000313" key="3">
    <source>
        <dbReference type="EMBL" id="PNH10028.1"/>
    </source>
</evidence>
<dbReference type="PANTHER" id="PTHR43794:SF11">
    <property type="entry name" value="AMIDOHYDROLASE-RELATED DOMAIN-CONTAINING PROTEIN"/>
    <property type="match status" value="1"/>
</dbReference>
<evidence type="ECO:0000313" key="4">
    <source>
        <dbReference type="Proteomes" id="UP000236333"/>
    </source>
</evidence>
<evidence type="ECO:0000259" key="2">
    <source>
        <dbReference type="Pfam" id="PF01979"/>
    </source>
</evidence>
<keyword evidence="1" id="KW-0378">Hydrolase</keyword>
<dbReference type="GO" id="GO:0016810">
    <property type="term" value="F:hydrolase activity, acting on carbon-nitrogen (but not peptide) bonds"/>
    <property type="evidence" value="ECO:0007669"/>
    <property type="project" value="InterPro"/>
</dbReference>